<keyword evidence="2" id="KW-0677">Repeat</keyword>
<evidence type="ECO:0000256" key="2">
    <source>
        <dbReference type="ARBA" id="ARBA00022737"/>
    </source>
</evidence>
<sequence>MAATNVYRLVQEDGLGFFRKRVINCLPEEELKMELGTAVLPTRSPVLQGATTIEKYDLRTNVWIQAGVMNGRRLQFGVAVIDDKLYVIGGRDGLKTLNTVESYNPKSRIWTVLPPMSTHRHGLGESSPSLFASGGALAWHAPSAGVSRRIPHLVSEAAGFPKFERLGGTSSRSLYVRATPPGTAEGAPSELRPRRSPRGPLRQPAL</sequence>
<keyword evidence="5" id="KW-1185">Reference proteome</keyword>
<dbReference type="SUPFAM" id="SSF117281">
    <property type="entry name" value="Kelch motif"/>
    <property type="match status" value="1"/>
</dbReference>
<dbReference type="InterPro" id="IPR006652">
    <property type="entry name" value="Kelch_1"/>
</dbReference>
<dbReference type="AlphaFoldDB" id="A0AAV7NKX4"/>
<accession>A0AAV7NKX4</accession>
<comment type="caution">
    <text evidence="4">The sequence shown here is derived from an EMBL/GenBank/DDBJ whole genome shotgun (WGS) entry which is preliminary data.</text>
</comment>
<dbReference type="SMART" id="SM00612">
    <property type="entry name" value="Kelch"/>
    <property type="match status" value="2"/>
</dbReference>
<reference evidence="4" key="1">
    <citation type="journal article" date="2022" name="bioRxiv">
        <title>Sequencing and chromosome-scale assembly of the giantPleurodeles waltlgenome.</title>
        <authorList>
            <person name="Brown T."/>
            <person name="Elewa A."/>
            <person name="Iarovenko S."/>
            <person name="Subramanian E."/>
            <person name="Araus A.J."/>
            <person name="Petzold A."/>
            <person name="Susuki M."/>
            <person name="Suzuki K.-i.T."/>
            <person name="Hayashi T."/>
            <person name="Toyoda A."/>
            <person name="Oliveira C."/>
            <person name="Osipova E."/>
            <person name="Leigh N.D."/>
            <person name="Simon A."/>
            <person name="Yun M.H."/>
        </authorList>
    </citation>
    <scope>NUCLEOTIDE SEQUENCE</scope>
    <source>
        <strain evidence="4">20211129_DDA</strain>
        <tissue evidence="4">Liver</tissue>
    </source>
</reference>
<proteinExistence type="predicted"/>
<dbReference type="PANTHER" id="PTHR46344:SF27">
    <property type="entry name" value="KELCH REPEAT SUPERFAMILY PROTEIN"/>
    <property type="match status" value="1"/>
</dbReference>
<dbReference type="Proteomes" id="UP001066276">
    <property type="component" value="Chromosome 8"/>
</dbReference>
<dbReference type="EMBL" id="JANPWB010000012">
    <property type="protein sequence ID" value="KAJ1115309.1"/>
    <property type="molecule type" value="Genomic_DNA"/>
</dbReference>
<protein>
    <submittedName>
        <fullName evidence="4">Uncharacterized protein</fullName>
    </submittedName>
</protein>
<dbReference type="Gene3D" id="2.120.10.80">
    <property type="entry name" value="Kelch-type beta propeller"/>
    <property type="match status" value="1"/>
</dbReference>
<dbReference type="InterPro" id="IPR015915">
    <property type="entry name" value="Kelch-typ_b-propeller"/>
</dbReference>
<gene>
    <name evidence="4" type="ORF">NDU88_003534</name>
</gene>
<keyword evidence="1" id="KW-0880">Kelch repeat</keyword>
<name>A0AAV7NKX4_PLEWA</name>
<evidence type="ECO:0000256" key="3">
    <source>
        <dbReference type="SAM" id="MobiDB-lite"/>
    </source>
</evidence>
<dbReference type="Pfam" id="PF01344">
    <property type="entry name" value="Kelch_1"/>
    <property type="match status" value="1"/>
</dbReference>
<organism evidence="4 5">
    <name type="scientific">Pleurodeles waltl</name>
    <name type="common">Iberian ribbed newt</name>
    <dbReference type="NCBI Taxonomy" id="8319"/>
    <lineage>
        <taxon>Eukaryota</taxon>
        <taxon>Metazoa</taxon>
        <taxon>Chordata</taxon>
        <taxon>Craniata</taxon>
        <taxon>Vertebrata</taxon>
        <taxon>Euteleostomi</taxon>
        <taxon>Amphibia</taxon>
        <taxon>Batrachia</taxon>
        <taxon>Caudata</taxon>
        <taxon>Salamandroidea</taxon>
        <taxon>Salamandridae</taxon>
        <taxon>Pleurodelinae</taxon>
        <taxon>Pleurodeles</taxon>
    </lineage>
</organism>
<feature type="region of interest" description="Disordered" evidence="3">
    <location>
        <begin position="171"/>
        <end position="206"/>
    </location>
</feature>
<dbReference type="PANTHER" id="PTHR46344">
    <property type="entry name" value="OS02G0202900 PROTEIN"/>
    <property type="match status" value="1"/>
</dbReference>
<evidence type="ECO:0000313" key="4">
    <source>
        <dbReference type="EMBL" id="KAJ1115309.1"/>
    </source>
</evidence>
<evidence type="ECO:0000313" key="5">
    <source>
        <dbReference type="Proteomes" id="UP001066276"/>
    </source>
</evidence>
<evidence type="ECO:0000256" key="1">
    <source>
        <dbReference type="ARBA" id="ARBA00022441"/>
    </source>
</evidence>